<accession>A0ABY5U4L1</accession>
<feature type="transmembrane region" description="Helical" evidence="2">
    <location>
        <begin position="253"/>
        <end position="283"/>
    </location>
</feature>
<gene>
    <name evidence="3" type="ORF">NYR52_05275</name>
</gene>
<dbReference type="EMBL" id="CP103866">
    <property type="protein sequence ID" value="UWE04554.1"/>
    <property type="molecule type" value="Genomic_DNA"/>
</dbReference>
<keyword evidence="4" id="KW-1185">Reference proteome</keyword>
<feature type="transmembrane region" description="Helical" evidence="2">
    <location>
        <begin position="210"/>
        <end position="241"/>
    </location>
</feature>
<feature type="transmembrane region" description="Helical" evidence="2">
    <location>
        <begin position="128"/>
        <end position="153"/>
    </location>
</feature>
<sequence length="328" mass="36190">MEYIKKYGFKLAWIQLLGMIVLFAMYLGAMLVNYLISLALGLSNIMANTNPFESTTQLDTLESAAQMGTGLIILSIVLYLGLLAIELIIGAMSTGAIYGISIEAVFNNRVSLSLYFQHMFRHIKRLTLLSLTTFLLLVPIIIAIVVISAIAVANPSDVSGITLSLSILAFVIYSLFIIAITIFAPIMIIHEKRPVWESIKLSAKLWSRSFGKSFVTVLAAFLTSSLIIVGYLLLVVCFALLTGVSFDNGLNGLGSMSMIFLVIFWIFFFIFILPLASVSYYLILIGRYKKRLRPVLFPAQKQEAPAEAQSGEEKPADADEQSNQSPDM</sequence>
<organism evidence="3 4">
    <name type="scientific">Laceyella sacchari</name>
    <name type="common">Thermoactinomyces thalpophilus</name>
    <dbReference type="NCBI Taxonomy" id="37482"/>
    <lineage>
        <taxon>Bacteria</taxon>
        <taxon>Bacillati</taxon>
        <taxon>Bacillota</taxon>
        <taxon>Bacilli</taxon>
        <taxon>Bacillales</taxon>
        <taxon>Thermoactinomycetaceae</taxon>
        <taxon>Laceyella</taxon>
    </lineage>
</organism>
<protein>
    <recommendedName>
        <fullName evidence="5">Glycerophosphoryl diester phosphodiesterase membrane domain-containing protein</fullName>
    </recommendedName>
</protein>
<evidence type="ECO:0000313" key="4">
    <source>
        <dbReference type="Proteomes" id="UP001058650"/>
    </source>
</evidence>
<keyword evidence="2" id="KW-1133">Transmembrane helix</keyword>
<name>A0ABY5U4L1_LACSH</name>
<proteinExistence type="predicted"/>
<evidence type="ECO:0000313" key="3">
    <source>
        <dbReference type="EMBL" id="UWE04554.1"/>
    </source>
</evidence>
<dbReference type="Proteomes" id="UP001058650">
    <property type="component" value="Chromosome"/>
</dbReference>
<feature type="transmembrane region" description="Helical" evidence="2">
    <location>
        <begin position="12"/>
        <end position="36"/>
    </location>
</feature>
<dbReference type="RefSeq" id="WP_259436448.1">
    <property type="nucleotide sequence ID" value="NZ_CP103866.1"/>
</dbReference>
<evidence type="ECO:0008006" key="5">
    <source>
        <dbReference type="Google" id="ProtNLM"/>
    </source>
</evidence>
<feature type="transmembrane region" description="Helical" evidence="2">
    <location>
        <begin position="71"/>
        <end position="90"/>
    </location>
</feature>
<keyword evidence="2" id="KW-0472">Membrane</keyword>
<feature type="transmembrane region" description="Helical" evidence="2">
    <location>
        <begin position="165"/>
        <end position="189"/>
    </location>
</feature>
<reference evidence="3" key="1">
    <citation type="submission" date="2022-08" db="EMBL/GenBank/DDBJ databases">
        <title>The complete genome sequence of the thermophilic bacterium Laceyella sacchari FBKL4.010 reveals the basis for tetramethylpyrazine biosynthesis in Moutai-flavor Daqu.</title>
        <authorList>
            <person name="Li D."/>
            <person name="Huang W."/>
            <person name="Wang C."/>
            <person name="Qiu S."/>
        </authorList>
    </citation>
    <scope>NUCLEOTIDE SEQUENCE</scope>
    <source>
        <strain evidence="3">FBKL4.014</strain>
    </source>
</reference>
<feature type="region of interest" description="Disordered" evidence="1">
    <location>
        <begin position="303"/>
        <end position="328"/>
    </location>
</feature>
<keyword evidence="2" id="KW-0812">Transmembrane</keyword>
<evidence type="ECO:0000256" key="2">
    <source>
        <dbReference type="SAM" id="Phobius"/>
    </source>
</evidence>
<evidence type="ECO:0000256" key="1">
    <source>
        <dbReference type="SAM" id="MobiDB-lite"/>
    </source>
</evidence>